<keyword evidence="3" id="KW-1185">Reference proteome</keyword>
<name>A0A392MNH1_9FABA</name>
<dbReference type="InterPro" id="IPR002182">
    <property type="entry name" value="NB-ARC"/>
</dbReference>
<organism evidence="2 3">
    <name type="scientific">Trifolium medium</name>
    <dbReference type="NCBI Taxonomy" id="97028"/>
    <lineage>
        <taxon>Eukaryota</taxon>
        <taxon>Viridiplantae</taxon>
        <taxon>Streptophyta</taxon>
        <taxon>Embryophyta</taxon>
        <taxon>Tracheophyta</taxon>
        <taxon>Spermatophyta</taxon>
        <taxon>Magnoliopsida</taxon>
        <taxon>eudicotyledons</taxon>
        <taxon>Gunneridae</taxon>
        <taxon>Pentapetalae</taxon>
        <taxon>rosids</taxon>
        <taxon>fabids</taxon>
        <taxon>Fabales</taxon>
        <taxon>Fabaceae</taxon>
        <taxon>Papilionoideae</taxon>
        <taxon>50 kb inversion clade</taxon>
        <taxon>NPAAA clade</taxon>
        <taxon>Hologalegina</taxon>
        <taxon>IRL clade</taxon>
        <taxon>Trifolieae</taxon>
        <taxon>Trifolium</taxon>
    </lineage>
</organism>
<dbReference type="GO" id="GO:0006952">
    <property type="term" value="P:defense response"/>
    <property type="evidence" value="ECO:0007669"/>
    <property type="project" value="InterPro"/>
</dbReference>
<accession>A0A392MNH1</accession>
<sequence>MKMHLLNTKECIAPPRNDVQLLKEIIKCVLMNLNNKHLVSSKGLIGIDKPMAHLKSLLSDESEDVRVVGIWGMGGIGKTTLAEEVFHQLQSEYDSYCFLVNIREESAKHGMVFLKEKLVSALLDEDVKVDTANGLPRYVEMRIRRMKVLIVLDDVSDFDQLE</sequence>
<dbReference type="Pfam" id="PF00931">
    <property type="entry name" value="NB-ARC"/>
    <property type="match status" value="1"/>
</dbReference>
<dbReference type="Gene3D" id="3.40.50.300">
    <property type="entry name" value="P-loop containing nucleotide triphosphate hydrolases"/>
    <property type="match status" value="1"/>
</dbReference>
<dbReference type="AlphaFoldDB" id="A0A392MNH1"/>
<proteinExistence type="predicted"/>
<dbReference type="EMBL" id="LXQA010015329">
    <property type="protein sequence ID" value="MCH89037.1"/>
    <property type="molecule type" value="Genomic_DNA"/>
</dbReference>
<dbReference type="PRINTS" id="PR00364">
    <property type="entry name" value="DISEASERSIST"/>
</dbReference>
<dbReference type="PANTHER" id="PTHR11017">
    <property type="entry name" value="LEUCINE-RICH REPEAT-CONTAINING PROTEIN"/>
    <property type="match status" value="1"/>
</dbReference>
<dbReference type="GO" id="GO:0043531">
    <property type="term" value="F:ADP binding"/>
    <property type="evidence" value="ECO:0007669"/>
    <property type="project" value="InterPro"/>
</dbReference>
<comment type="caution">
    <text evidence="2">The sequence shown here is derived from an EMBL/GenBank/DDBJ whole genome shotgun (WGS) entry which is preliminary data.</text>
</comment>
<dbReference type="InterPro" id="IPR027417">
    <property type="entry name" value="P-loop_NTPase"/>
</dbReference>
<reference evidence="2 3" key="1">
    <citation type="journal article" date="2018" name="Front. Plant Sci.">
        <title>Red Clover (Trifolium pratense) and Zigzag Clover (T. medium) - A Picture of Genomic Similarities and Differences.</title>
        <authorList>
            <person name="Dluhosova J."/>
            <person name="Istvanek J."/>
            <person name="Nedelnik J."/>
            <person name="Repkova J."/>
        </authorList>
    </citation>
    <scope>NUCLEOTIDE SEQUENCE [LARGE SCALE GENOMIC DNA]</scope>
    <source>
        <strain evidence="3">cv. 10/8</strain>
        <tissue evidence="2">Leaf</tissue>
    </source>
</reference>
<dbReference type="PANTHER" id="PTHR11017:SF263">
    <property type="entry name" value="ADP-RIBOSYL CYCLASE_CYCLIC ADP-RIBOSE HYDROLASE"/>
    <property type="match status" value="1"/>
</dbReference>
<evidence type="ECO:0000313" key="2">
    <source>
        <dbReference type="EMBL" id="MCH89037.1"/>
    </source>
</evidence>
<evidence type="ECO:0000313" key="3">
    <source>
        <dbReference type="Proteomes" id="UP000265520"/>
    </source>
</evidence>
<feature type="non-terminal residue" evidence="2">
    <location>
        <position position="162"/>
    </location>
</feature>
<dbReference type="Proteomes" id="UP000265520">
    <property type="component" value="Unassembled WGS sequence"/>
</dbReference>
<dbReference type="SUPFAM" id="SSF52540">
    <property type="entry name" value="P-loop containing nucleoside triphosphate hydrolases"/>
    <property type="match status" value="1"/>
</dbReference>
<protein>
    <submittedName>
        <fullName evidence="2">TIR-NBS-LRR resistance protein</fullName>
    </submittedName>
</protein>
<evidence type="ECO:0000259" key="1">
    <source>
        <dbReference type="Pfam" id="PF00931"/>
    </source>
</evidence>
<gene>
    <name evidence="2" type="ORF">A2U01_0009930</name>
</gene>
<feature type="domain" description="NB-ARC" evidence="1">
    <location>
        <begin position="49"/>
        <end position="159"/>
    </location>
</feature>
<dbReference type="InterPro" id="IPR044974">
    <property type="entry name" value="Disease_R_plants"/>
</dbReference>